<evidence type="ECO:0000313" key="10">
    <source>
        <dbReference type="Proteomes" id="UP001561046"/>
    </source>
</evidence>
<evidence type="ECO:0000259" key="8">
    <source>
        <dbReference type="PROSITE" id="PS51296"/>
    </source>
</evidence>
<organism evidence="9 10">
    <name type="scientific">Comamonas guangdongensis</name>
    <dbReference type="NCBI Taxonomy" id="510515"/>
    <lineage>
        <taxon>Bacteria</taxon>
        <taxon>Pseudomonadati</taxon>
        <taxon>Pseudomonadota</taxon>
        <taxon>Betaproteobacteria</taxon>
        <taxon>Burkholderiales</taxon>
        <taxon>Comamonadaceae</taxon>
        <taxon>Comamonas</taxon>
    </lineage>
</organism>
<dbReference type="EC" id="1.14.13.-" evidence="9"/>
<dbReference type="SUPFAM" id="SSF50022">
    <property type="entry name" value="ISP domain"/>
    <property type="match status" value="1"/>
</dbReference>
<comment type="caution">
    <text evidence="9">The sequence shown here is derived from an EMBL/GenBank/DDBJ whole genome shotgun (WGS) entry which is preliminary data.</text>
</comment>
<evidence type="ECO:0000256" key="6">
    <source>
        <dbReference type="ARBA" id="ARBA00023004"/>
    </source>
</evidence>
<reference evidence="9 10" key="1">
    <citation type="journal article" date="2013" name="Int. J. Syst. Evol. Microbiol.">
        <title>Comamonas guangdongensis sp. nov., isolated from subterranean forest sediment, and emended description of the genus Comamonas.</title>
        <authorList>
            <person name="Zhang J."/>
            <person name="Wang Y."/>
            <person name="Zhou S."/>
            <person name="Wu C."/>
            <person name="He J."/>
            <person name="Li F."/>
        </authorList>
    </citation>
    <scope>NUCLEOTIDE SEQUENCE [LARGE SCALE GENOMIC DNA]</scope>
    <source>
        <strain evidence="9 10">CCTCC AB2011133</strain>
    </source>
</reference>
<dbReference type="Pfam" id="PF00355">
    <property type="entry name" value="Rieske"/>
    <property type="match status" value="1"/>
</dbReference>
<keyword evidence="4" id="KW-0479">Metal-binding</keyword>
<keyword evidence="3" id="KW-0001">2Fe-2S</keyword>
<dbReference type="CDD" id="cd03469">
    <property type="entry name" value="Rieske_RO_Alpha_N"/>
    <property type="match status" value="1"/>
</dbReference>
<evidence type="ECO:0000256" key="3">
    <source>
        <dbReference type="ARBA" id="ARBA00022714"/>
    </source>
</evidence>
<evidence type="ECO:0000256" key="7">
    <source>
        <dbReference type="ARBA" id="ARBA00023014"/>
    </source>
</evidence>
<feature type="domain" description="Rieske" evidence="8">
    <location>
        <begin position="64"/>
        <end position="171"/>
    </location>
</feature>
<dbReference type="PANTHER" id="PTHR43756:SF5">
    <property type="entry name" value="CHOLINE MONOOXYGENASE, CHLOROPLASTIC"/>
    <property type="match status" value="1"/>
</dbReference>
<proteinExistence type="inferred from homology"/>
<comment type="cofactor">
    <cofactor evidence="1">
        <name>Fe cation</name>
        <dbReference type="ChEBI" id="CHEBI:24875"/>
    </cofactor>
</comment>
<sequence>MTAVSTAPLLPIPSAVSLHARARAAVAQSRADAQGRGGQVAVDDYRSPMRFAQELQMFRRHPQAVAASQSLADPGSWLSLTHLGTPLLLVRQADGELQAFLNVCRHRGARLVPEGSGENARAFVCPYHAWTYRADGGLRGLPQAEGFPCLKPEESGLRRLAAAEKAGLVWVILDPEHSDREPATMLEPLISDLAGLAGMQTPLAFAPRSHEVQANWKLLVDGIFEAYHFKVAHRQTIAAMFAGNVQLVDEAGLHRRLYLIKSNFAQDLPGAEGFEPRRYGNLTYFFFPNNLVLVQPDHAQFSCIEPLSPTRSRIHEITLIPEAPATDKAVKYWQANVDLYRRTLAEDYALAESIQQGLASGANEVFNFGSYEYSIPRFHAQLAQQLDPKH</sequence>
<keyword evidence="7" id="KW-0411">Iron-sulfur</keyword>
<dbReference type="InterPro" id="IPR017941">
    <property type="entry name" value="Rieske_2Fe-2S"/>
</dbReference>
<evidence type="ECO:0000256" key="5">
    <source>
        <dbReference type="ARBA" id="ARBA00023002"/>
    </source>
</evidence>
<gene>
    <name evidence="9" type="ORF">AB6724_15345</name>
</gene>
<name>A0ABV3ZXA7_9BURK</name>
<keyword evidence="6" id="KW-0408">Iron</keyword>
<protein>
    <submittedName>
        <fullName evidence="9">Aromatic ring-hydroxylating dioxygenase subunit alpha</fullName>
        <ecNumber evidence="9">1.14.13.-</ecNumber>
    </submittedName>
</protein>
<dbReference type="Gene3D" id="2.102.10.10">
    <property type="entry name" value="Rieske [2Fe-2S] iron-sulphur domain"/>
    <property type="match status" value="1"/>
</dbReference>
<dbReference type="SUPFAM" id="SSF55961">
    <property type="entry name" value="Bet v1-like"/>
    <property type="match status" value="1"/>
</dbReference>
<dbReference type="Proteomes" id="UP001561046">
    <property type="component" value="Unassembled WGS sequence"/>
</dbReference>
<dbReference type="Gene3D" id="3.90.380.10">
    <property type="entry name" value="Naphthalene 1,2-dioxygenase Alpha Subunit, Chain A, domain 1"/>
    <property type="match status" value="2"/>
</dbReference>
<dbReference type="EMBL" id="JBFYGN010000018">
    <property type="protein sequence ID" value="MEX8194215.1"/>
    <property type="molecule type" value="Genomic_DNA"/>
</dbReference>
<dbReference type="InterPro" id="IPR001663">
    <property type="entry name" value="Rng_hydr_dOase-A"/>
</dbReference>
<dbReference type="PROSITE" id="PS51296">
    <property type="entry name" value="RIESKE"/>
    <property type="match status" value="1"/>
</dbReference>
<keyword evidence="5 9" id="KW-0560">Oxidoreductase</keyword>
<dbReference type="PANTHER" id="PTHR43756">
    <property type="entry name" value="CHOLINE MONOOXYGENASE, CHLOROPLASTIC"/>
    <property type="match status" value="1"/>
</dbReference>
<keyword evidence="9" id="KW-0223">Dioxygenase</keyword>
<dbReference type="Pfam" id="PF00848">
    <property type="entry name" value="Ring_hydroxyl_A"/>
    <property type="match status" value="1"/>
</dbReference>
<dbReference type="InterPro" id="IPR015879">
    <property type="entry name" value="Ring_hydroxy_dOase_asu_C_dom"/>
</dbReference>
<dbReference type="RefSeq" id="WP_369339397.1">
    <property type="nucleotide sequence ID" value="NZ_JBFYGN010000018.1"/>
</dbReference>
<keyword evidence="10" id="KW-1185">Reference proteome</keyword>
<evidence type="ECO:0000256" key="4">
    <source>
        <dbReference type="ARBA" id="ARBA00022723"/>
    </source>
</evidence>
<dbReference type="PRINTS" id="PR00090">
    <property type="entry name" value="RNGDIOXGNASE"/>
</dbReference>
<dbReference type="GO" id="GO:0051213">
    <property type="term" value="F:dioxygenase activity"/>
    <property type="evidence" value="ECO:0007669"/>
    <property type="project" value="UniProtKB-KW"/>
</dbReference>
<evidence type="ECO:0000313" key="9">
    <source>
        <dbReference type="EMBL" id="MEX8194215.1"/>
    </source>
</evidence>
<dbReference type="InterPro" id="IPR036922">
    <property type="entry name" value="Rieske_2Fe-2S_sf"/>
</dbReference>
<evidence type="ECO:0000256" key="2">
    <source>
        <dbReference type="ARBA" id="ARBA00008751"/>
    </source>
</evidence>
<evidence type="ECO:0000256" key="1">
    <source>
        <dbReference type="ARBA" id="ARBA00001962"/>
    </source>
</evidence>
<comment type="similarity">
    <text evidence="2">Belongs to the bacterial ring-hydroxylating dioxygenase alpha subunit family.</text>
</comment>
<accession>A0ABV3ZXA7</accession>